<sequence>MRKEAHFIDANLESDGWSDDFVYAMLDYEWNRKYASTT</sequence>
<dbReference type="EMBL" id="CP036264">
    <property type="protein sequence ID" value="QEG01431.1"/>
    <property type="molecule type" value="Genomic_DNA"/>
</dbReference>
<accession>A0A5B9MN07</accession>
<organism evidence="1 2">
    <name type="scientific">Stieleria maiorica</name>
    <dbReference type="NCBI Taxonomy" id="2795974"/>
    <lineage>
        <taxon>Bacteria</taxon>
        <taxon>Pseudomonadati</taxon>
        <taxon>Planctomycetota</taxon>
        <taxon>Planctomycetia</taxon>
        <taxon>Pirellulales</taxon>
        <taxon>Pirellulaceae</taxon>
        <taxon>Stieleria</taxon>
    </lineage>
</organism>
<reference evidence="1 2" key="1">
    <citation type="submission" date="2019-02" db="EMBL/GenBank/DDBJ databases">
        <title>Planctomycetal bacteria perform biofilm scaping via a novel small molecule.</title>
        <authorList>
            <person name="Jeske O."/>
            <person name="Boedeker C."/>
            <person name="Wiegand S."/>
            <person name="Breitling P."/>
            <person name="Kallscheuer N."/>
            <person name="Jogler M."/>
            <person name="Rohde M."/>
            <person name="Petersen J."/>
            <person name="Medema M.H."/>
            <person name="Surup F."/>
            <person name="Jogler C."/>
        </authorList>
    </citation>
    <scope>NUCLEOTIDE SEQUENCE [LARGE SCALE GENOMIC DNA]</scope>
    <source>
        <strain evidence="1 2">Mal15</strain>
    </source>
</reference>
<dbReference type="Proteomes" id="UP000321353">
    <property type="component" value="Chromosome"/>
</dbReference>
<keyword evidence="2" id="KW-1185">Reference proteome</keyword>
<name>A0A5B9MN07_9BACT</name>
<dbReference type="AlphaFoldDB" id="A0A5B9MN07"/>
<evidence type="ECO:0000313" key="2">
    <source>
        <dbReference type="Proteomes" id="UP000321353"/>
    </source>
</evidence>
<proteinExistence type="predicted"/>
<dbReference type="KEGG" id="smam:Mal15_55070"/>
<protein>
    <submittedName>
        <fullName evidence="1">Uncharacterized protein</fullName>
    </submittedName>
</protein>
<evidence type="ECO:0000313" key="1">
    <source>
        <dbReference type="EMBL" id="QEG01431.1"/>
    </source>
</evidence>
<gene>
    <name evidence="1" type="ORF">Mal15_55070</name>
</gene>